<keyword evidence="1" id="KW-1133">Transmembrane helix</keyword>
<sequence length="71" mass="8340">MIYTTFVEIIFPFLLIIGVLYSPREESINQREQETVDIDQQEADNKSQDLSQGYLYSFEILYMAANSSYFL</sequence>
<keyword evidence="3" id="KW-1185">Reference proteome</keyword>
<keyword evidence="1" id="KW-0812">Transmembrane</keyword>
<accession>A0AAD1Y778</accession>
<evidence type="ECO:0000313" key="2">
    <source>
        <dbReference type="EMBL" id="CAI2386428.1"/>
    </source>
</evidence>
<protein>
    <submittedName>
        <fullName evidence="2">Uncharacterized protein</fullName>
    </submittedName>
</protein>
<evidence type="ECO:0000313" key="3">
    <source>
        <dbReference type="Proteomes" id="UP001295684"/>
    </source>
</evidence>
<comment type="caution">
    <text evidence="2">The sequence shown here is derived from an EMBL/GenBank/DDBJ whole genome shotgun (WGS) entry which is preliminary data.</text>
</comment>
<organism evidence="2 3">
    <name type="scientific">Euplotes crassus</name>
    <dbReference type="NCBI Taxonomy" id="5936"/>
    <lineage>
        <taxon>Eukaryota</taxon>
        <taxon>Sar</taxon>
        <taxon>Alveolata</taxon>
        <taxon>Ciliophora</taxon>
        <taxon>Intramacronucleata</taxon>
        <taxon>Spirotrichea</taxon>
        <taxon>Hypotrichia</taxon>
        <taxon>Euplotida</taxon>
        <taxon>Euplotidae</taxon>
        <taxon>Moneuplotes</taxon>
    </lineage>
</organism>
<keyword evidence="1" id="KW-0472">Membrane</keyword>
<gene>
    <name evidence="2" type="ORF">ECRASSUSDP1_LOCUS28046</name>
</gene>
<reference evidence="2" key="1">
    <citation type="submission" date="2023-07" db="EMBL/GenBank/DDBJ databases">
        <authorList>
            <consortium name="AG Swart"/>
            <person name="Singh M."/>
            <person name="Singh A."/>
            <person name="Seah K."/>
            <person name="Emmerich C."/>
        </authorList>
    </citation>
    <scope>NUCLEOTIDE SEQUENCE</scope>
    <source>
        <strain evidence="2">DP1</strain>
    </source>
</reference>
<evidence type="ECO:0000256" key="1">
    <source>
        <dbReference type="SAM" id="Phobius"/>
    </source>
</evidence>
<name>A0AAD1Y778_EUPCR</name>
<dbReference type="AlphaFoldDB" id="A0AAD1Y778"/>
<dbReference type="Proteomes" id="UP001295684">
    <property type="component" value="Unassembled WGS sequence"/>
</dbReference>
<proteinExistence type="predicted"/>
<feature type="transmembrane region" description="Helical" evidence="1">
    <location>
        <begin position="6"/>
        <end position="23"/>
    </location>
</feature>
<dbReference type="EMBL" id="CAMPGE010028937">
    <property type="protein sequence ID" value="CAI2386428.1"/>
    <property type="molecule type" value="Genomic_DNA"/>
</dbReference>